<feature type="region of interest" description="Disordered" evidence="1">
    <location>
        <begin position="28"/>
        <end position="54"/>
    </location>
</feature>
<dbReference type="KEGG" id="gai:IMCC3135_01265"/>
<sequence length="54" mass="5783">MQLNNGVAIDCEEVTGEPITDAAHLSKQHPNALGPANINEQLKVQEDQKVTEGS</sequence>
<feature type="compositionally biased region" description="Basic and acidic residues" evidence="1">
    <location>
        <begin position="43"/>
        <end position="54"/>
    </location>
</feature>
<evidence type="ECO:0000256" key="1">
    <source>
        <dbReference type="SAM" id="MobiDB-lite"/>
    </source>
</evidence>
<keyword evidence="3" id="KW-1185">Reference proteome</keyword>
<dbReference type="AlphaFoldDB" id="A0A2Z2NGI1"/>
<gene>
    <name evidence="2" type="ORF">IMCC3135_01265</name>
</gene>
<evidence type="ECO:0000313" key="3">
    <source>
        <dbReference type="Proteomes" id="UP000250079"/>
    </source>
</evidence>
<name>A0A2Z2NGI1_9GAMM</name>
<organism evidence="2 3">
    <name type="scientific">Granulosicoccus antarcticus IMCC3135</name>
    <dbReference type="NCBI Taxonomy" id="1192854"/>
    <lineage>
        <taxon>Bacteria</taxon>
        <taxon>Pseudomonadati</taxon>
        <taxon>Pseudomonadota</taxon>
        <taxon>Gammaproteobacteria</taxon>
        <taxon>Chromatiales</taxon>
        <taxon>Granulosicoccaceae</taxon>
        <taxon>Granulosicoccus</taxon>
    </lineage>
</organism>
<protein>
    <submittedName>
        <fullName evidence="2">Uncharacterized protein</fullName>
    </submittedName>
</protein>
<evidence type="ECO:0000313" key="2">
    <source>
        <dbReference type="EMBL" id="ASJ70372.1"/>
    </source>
</evidence>
<dbReference type="EMBL" id="CP018632">
    <property type="protein sequence ID" value="ASJ70372.1"/>
    <property type="molecule type" value="Genomic_DNA"/>
</dbReference>
<dbReference type="Proteomes" id="UP000250079">
    <property type="component" value="Chromosome"/>
</dbReference>
<proteinExistence type="predicted"/>
<reference evidence="2 3" key="1">
    <citation type="submission" date="2016-12" db="EMBL/GenBank/DDBJ databases">
        <authorList>
            <person name="Song W.-J."/>
            <person name="Kurnit D.M."/>
        </authorList>
    </citation>
    <scope>NUCLEOTIDE SEQUENCE [LARGE SCALE GENOMIC DNA]</scope>
    <source>
        <strain evidence="2 3">IMCC3135</strain>
    </source>
</reference>
<accession>A0A2Z2NGI1</accession>